<evidence type="ECO:0000313" key="2">
    <source>
        <dbReference type="EMBL" id="KAK3777301.1"/>
    </source>
</evidence>
<dbReference type="Proteomes" id="UP001283361">
    <property type="component" value="Unassembled WGS sequence"/>
</dbReference>
<keyword evidence="1" id="KW-1133">Transmembrane helix</keyword>
<keyword evidence="1" id="KW-0812">Transmembrane</keyword>
<comment type="caution">
    <text evidence="2">The sequence shown here is derived from an EMBL/GenBank/DDBJ whole genome shotgun (WGS) entry which is preliminary data.</text>
</comment>
<keyword evidence="1" id="KW-0472">Membrane</keyword>
<reference evidence="2" key="1">
    <citation type="journal article" date="2023" name="G3 (Bethesda)">
        <title>A reference genome for the long-term kleptoplast-retaining sea slug Elysia crispata morphotype clarki.</title>
        <authorList>
            <person name="Eastman K.E."/>
            <person name="Pendleton A.L."/>
            <person name="Shaikh M.A."/>
            <person name="Suttiyut T."/>
            <person name="Ogas R."/>
            <person name="Tomko P."/>
            <person name="Gavelis G."/>
            <person name="Widhalm J.R."/>
            <person name="Wisecaver J.H."/>
        </authorList>
    </citation>
    <scope>NUCLEOTIDE SEQUENCE</scope>
    <source>
        <strain evidence="2">ECLA1</strain>
    </source>
</reference>
<feature type="transmembrane region" description="Helical" evidence="1">
    <location>
        <begin position="92"/>
        <end position="112"/>
    </location>
</feature>
<feature type="transmembrane region" description="Helical" evidence="1">
    <location>
        <begin position="258"/>
        <end position="278"/>
    </location>
</feature>
<feature type="transmembrane region" description="Helical" evidence="1">
    <location>
        <begin position="133"/>
        <end position="153"/>
    </location>
</feature>
<gene>
    <name evidence="2" type="ORF">RRG08_017439</name>
</gene>
<feature type="transmembrane region" description="Helical" evidence="1">
    <location>
        <begin position="61"/>
        <end position="80"/>
    </location>
</feature>
<evidence type="ECO:0000313" key="3">
    <source>
        <dbReference type="Proteomes" id="UP001283361"/>
    </source>
</evidence>
<protein>
    <submittedName>
        <fullName evidence="2">Uncharacterized protein</fullName>
    </submittedName>
</protein>
<dbReference type="EMBL" id="JAWDGP010003094">
    <property type="protein sequence ID" value="KAK3777301.1"/>
    <property type="molecule type" value="Genomic_DNA"/>
</dbReference>
<keyword evidence="3" id="KW-1185">Reference proteome</keyword>
<name>A0AAE1DNI1_9GAST</name>
<accession>A0AAE1DNI1</accession>
<feature type="transmembrane region" description="Helical" evidence="1">
    <location>
        <begin position="37"/>
        <end position="54"/>
    </location>
</feature>
<organism evidence="2 3">
    <name type="scientific">Elysia crispata</name>
    <name type="common">lettuce slug</name>
    <dbReference type="NCBI Taxonomy" id="231223"/>
    <lineage>
        <taxon>Eukaryota</taxon>
        <taxon>Metazoa</taxon>
        <taxon>Spiralia</taxon>
        <taxon>Lophotrochozoa</taxon>
        <taxon>Mollusca</taxon>
        <taxon>Gastropoda</taxon>
        <taxon>Heterobranchia</taxon>
        <taxon>Euthyneura</taxon>
        <taxon>Panpulmonata</taxon>
        <taxon>Sacoglossa</taxon>
        <taxon>Placobranchoidea</taxon>
        <taxon>Plakobranchidae</taxon>
        <taxon>Elysia</taxon>
    </lineage>
</organism>
<proteinExistence type="predicted"/>
<evidence type="ECO:0000256" key="1">
    <source>
        <dbReference type="SAM" id="Phobius"/>
    </source>
</evidence>
<dbReference type="AlphaFoldDB" id="A0AAE1DNI1"/>
<feature type="transmembrane region" description="Helical" evidence="1">
    <location>
        <begin position="188"/>
        <end position="207"/>
    </location>
</feature>
<feature type="transmembrane region" description="Helical" evidence="1">
    <location>
        <begin position="7"/>
        <end position="31"/>
    </location>
</feature>
<sequence>MCFGIGIGFCLALIDNLPYICLVTVPLLGSFYGADTIYRLSILLIVHSIVVECIPQILWRVVPLLNLLLLGILVYLPVSITPWPIVWVYTKIMWLTEPLLLVAEVILLLNYVMRMSQVGADEIEQNEDSAFKYKAAILLFSSLCYAVTASLAYDIYLNATPSQVLCLFVIVFMMIAAHNMMLMAHEGIISDCAFFCLLSTTIAYVMVVEARQISSPLAEPFLWTQSPLAKSSVINIMHSILHMTSSSAQRSVFFLKRFFTPLFLGLLAIRLYSILFIVNKVTRNFFQDDNECSDSFEETVKEDFEDFSPWKSPLLLRLSIIFMLTQMSGQFLEEWSGQTSSVAGLSYLASASKNIWPGEILFGRLFQIVSISGFYMWRLYRADDWTWNPWLTPQ</sequence>